<dbReference type="Proteomes" id="UP000285596">
    <property type="component" value="Unassembled WGS sequence"/>
</dbReference>
<comment type="cofactor">
    <cofactor evidence="1">
        <name>adenosylcob(III)alamin</name>
        <dbReference type="ChEBI" id="CHEBI:18408"/>
    </cofactor>
</comment>
<evidence type="ECO:0000256" key="5">
    <source>
        <dbReference type="ARBA" id="ARBA00023285"/>
    </source>
</evidence>
<evidence type="ECO:0000256" key="3">
    <source>
        <dbReference type="ARBA" id="ARBA00022723"/>
    </source>
</evidence>
<dbReference type="PROSITE" id="PS51332">
    <property type="entry name" value="B12_BINDING"/>
    <property type="match status" value="1"/>
</dbReference>
<dbReference type="InterPro" id="IPR006159">
    <property type="entry name" value="Acid_CoA_mut_C"/>
</dbReference>
<keyword evidence="2" id="KW-0846">Cobalamin</keyword>
<dbReference type="EMBL" id="KJ645792">
    <property type="protein sequence ID" value="AID47014.1"/>
    <property type="molecule type" value="Genomic_DNA"/>
</dbReference>
<dbReference type="PANTHER" id="PTHR48101">
    <property type="entry name" value="METHYLMALONYL-COA MUTASE, MITOCHONDRIAL-RELATED"/>
    <property type="match status" value="1"/>
</dbReference>
<dbReference type="GO" id="GO:0046872">
    <property type="term" value="F:metal ion binding"/>
    <property type="evidence" value="ECO:0007669"/>
    <property type="project" value="UniProtKB-KW"/>
</dbReference>
<dbReference type="InterPro" id="IPR006158">
    <property type="entry name" value="Cobalamin-bd"/>
</dbReference>
<accession>A0A068EFC7</accession>
<proteinExistence type="predicted"/>
<reference evidence="7" key="1">
    <citation type="submission" date="2014-03" db="EMBL/GenBank/DDBJ databases">
        <authorList>
            <person name="Matselyukh B.P."/>
        </authorList>
    </citation>
    <scope>NUCLEOTIDE SEQUENCE</scope>
    <source>
        <strain evidence="7">1912</strain>
    </source>
</reference>
<dbReference type="SUPFAM" id="SSF52242">
    <property type="entry name" value="Cobalamin (vitamin B12)-binding domain"/>
    <property type="match status" value="1"/>
</dbReference>
<dbReference type="AlphaFoldDB" id="A0A068EFC7"/>
<evidence type="ECO:0000313" key="9">
    <source>
        <dbReference type="Proteomes" id="UP000285596"/>
    </source>
</evidence>
<dbReference type="RefSeq" id="WP_118899885.1">
    <property type="nucleotide sequence ID" value="NZ_QWFA01000010.1"/>
</dbReference>
<protein>
    <submittedName>
        <fullName evidence="7">Isobutyryl-CoA mutase</fullName>
    </submittedName>
    <submittedName>
        <fullName evidence="8">Methylmalonyl-CoA mutase</fullName>
    </submittedName>
</protein>
<dbReference type="GO" id="GO:0031419">
    <property type="term" value="F:cobalamin binding"/>
    <property type="evidence" value="ECO:0007669"/>
    <property type="project" value="UniProtKB-KW"/>
</dbReference>
<dbReference type="EMBL" id="QWFA01000010">
    <property type="protein sequence ID" value="ROV69894.1"/>
    <property type="molecule type" value="Genomic_DNA"/>
</dbReference>
<dbReference type="PANTHER" id="PTHR48101:SF1">
    <property type="entry name" value="METHYLMALONYL-COA MUTASE, LARGE SUBUNIT"/>
    <property type="match status" value="1"/>
</dbReference>
<organism evidence="7">
    <name type="scientific">Streptomyces globisporus</name>
    <dbReference type="NCBI Taxonomy" id="1908"/>
    <lineage>
        <taxon>Bacteria</taxon>
        <taxon>Bacillati</taxon>
        <taxon>Actinomycetota</taxon>
        <taxon>Actinomycetes</taxon>
        <taxon>Kitasatosporales</taxon>
        <taxon>Streptomycetaceae</taxon>
        <taxon>Streptomyces</taxon>
    </lineage>
</organism>
<dbReference type="Pfam" id="PF02310">
    <property type="entry name" value="B12-binding"/>
    <property type="match status" value="1"/>
</dbReference>
<evidence type="ECO:0000256" key="1">
    <source>
        <dbReference type="ARBA" id="ARBA00001922"/>
    </source>
</evidence>
<dbReference type="Gene3D" id="3.40.50.280">
    <property type="entry name" value="Cobalamin-binding domain"/>
    <property type="match status" value="1"/>
</dbReference>
<dbReference type="InterPro" id="IPR036724">
    <property type="entry name" value="Cobalamin-bd_sf"/>
</dbReference>
<evidence type="ECO:0000259" key="6">
    <source>
        <dbReference type="PROSITE" id="PS51332"/>
    </source>
</evidence>
<feature type="domain" description="B12-binding" evidence="6">
    <location>
        <begin position="6"/>
        <end position="135"/>
    </location>
</feature>
<reference evidence="8 9" key="2">
    <citation type="submission" date="2018-08" db="EMBL/GenBank/DDBJ databases">
        <title>Streptomyces globisporus 1912-4Crt, whole genome shotgun sequence.</title>
        <authorList>
            <person name="Matselyukh B."/>
        </authorList>
    </citation>
    <scope>NUCLEOTIDE SEQUENCE [LARGE SCALE GENOMIC DNA]</scope>
    <source>
        <strain evidence="8 9">1912-4Crt</strain>
    </source>
</reference>
<evidence type="ECO:0000313" key="7">
    <source>
        <dbReference type="EMBL" id="AID47014.1"/>
    </source>
</evidence>
<keyword evidence="3" id="KW-0479">Metal-binding</keyword>
<evidence type="ECO:0000256" key="2">
    <source>
        <dbReference type="ARBA" id="ARBA00022628"/>
    </source>
</evidence>
<keyword evidence="5" id="KW-0170">Cobalt</keyword>
<name>A0A068EFC7_STRGL</name>
<evidence type="ECO:0000313" key="8">
    <source>
        <dbReference type="EMBL" id="ROV69894.1"/>
    </source>
</evidence>
<dbReference type="NCBIfam" id="TIGR00640">
    <property type="entry name" value="acid_CoA_mut_C"/>
    <property type="match status" value="1"/>
</dbReference>
<sequence>MSESAAIRVVMAKPEAGGKGTPAPAKLVDAFREAGLDTVQAGDEQTPGALADAVVREGADAICVTSLLGAHEEVFGGLLDELRERGAGHVVVFGGGIIPTTDIEVLKERGVAEVFTMGTSPTAVAEWLHEHVRQSSGV</sequence>
<dbReference type="GO" id="GO:0016853">
    <property type="term" value="F:isomerase activity"/>
    <property type="evidence" value="ECO:0007669"/>
    <property type="project" value="UniProtKB-KW"/>
</dbReference>
<evidence type="ECO:0000256" key="4">
    <source>
        <dbReference type="ARBA" id="ARBA00023235"/>
    </source>
</evidence>
<gene>
    <name evidence="7" type="primary">lndX</name>
    <name evidence="8" type="ORF">D3105_03540</name>
</gene>
<keyword evidence="4" id="KW-0413">Isomerase</keyword>